<gene>
    <name evidence="3" type="ORF">SAMN05444370_13224</name>
</gene>
<evidence type="ECO:0000313" key="4">
    <source>
        <dbReference type="Proteomes" id="UP000198703"/>
    </source>
</evidence>
<dbReference type="Pfam" id="PF00085">
    <property type="entry name" value="Thioredoxin"/>
    <property type="match status" value="1"/>
</dbReference>
<dbReference type="AlphaFoldDB" id="A0A1H4FZN2"/>
<keyword evidence="3" id="KW-0413">Isomerase</keyword>
<dbReference type="Proteomes" id="UP000198703">
    <property type="component" value="Unassembled WGS sequence"/>
</dbReference>
<dbReference type="PROSITE" id="PS51318">
    <property type="entry name" value="TAT"/>
    <property type="match status" value="1"/>
</dbReference>
<dbReference type="CDD" id="cd02947">
    <property type="entry name" value="TRX_family"/>
    <property type="match status" value="1"/>
</dbReference>
<accession>A0A1H4FZN2</accession>
<feature type="signal peptide" evidence="1">
    <location>
        <begin position="1"/>
        <end position="21"/>
    </location>
</feature>
<feature type="chain" id="PRO_5011656469" evidence="1">
    <location>
        <begin position="22"/>
        <end position="129"/>
    </location>
</feature>
<evidence type="ECO:0000256" key="1">
    <source>
        <dbReference type="SAM" id="SignalP"/>
    </source>
</evidence>
<dbReference type="PROSITE" id="PS51352">
    <property type="entry name" value="THIOREDOXIN_2"/>
    <property type="match status" value="1"/>
</dbReference>
<dbReference type="InterPro" id="IPR013766">
    <property type="entry name" value="Thioredoxin_domain"/>
</dbReference>
<protein>
    <submittedName>
        <fullName evidence="3">Thiol-disulfide isomerase or thioredoxin</fullName>
    </submittedName>
</protein>
<sequence>MIDRRRILGLAAALIALPALAAEPPAQSFDQAAFDAALAEGRPVLVEISAPWCPVCRAQKAILADLFAQERFADMLLLEVDFDSRKDVVRALGAQKQSTLIVYGAGAEIGRSVGDSNPESVAALLAKAL</sequence>
<dbReference type="InterPro" id="IPR036249">
    <property type="entry name" value="Thioredoxin-like_sf"/>
</dbReference>
<evidence type="ECO:0000313" key="3">
    <source>
        <dbReference type="EMBL" id="SEB02785.1"/>
    </source>
</evidence>
<dbReference type="InterPro" id="IPR006311">
    <property type="entry name" value="TAT_signal"/>
</dbReference>
<keyword evidence="4" id="KW-1185">Reference proteome</keyword>
<dbReference type="RefSeq" id="WP_093256459.1">
    <property type="nucleotide sequence ID" value="NZ_FNQM01000032.1"/>
</dbReference>
<reference evidence="3 4" key="1">
    <citation type="submission" date="2016-10" db="EMBL/GenBank/DDBJ databases">
        <authorList>
            <person name="de Groot N.N."/>
        </authorList>
    </citation>
    <scope>NUCLEOTIDE SEQUENCE [LARGE SCALE GENOMIC DNA]</scope>
    <source>
        <strain evidence="3 4">DSM 15345</strain>
    </source>
</reference>
<feature type="domain" description="Thioredoxin" evidence="2">
    <location>
        <begin position="6"/>
        <end position="129"/>
    </location>
</feature>
<dbReference type="OrthoDB" id="7950124at2"/>
<dbReference type="SUPFAM" id="SSF52833">
    <property type="entry name" value="Thioredoxin-like"/>
    <property type="match status" value="1"/>
</dbReference>
<evidence type="ECO:0000259" key="2">
    <source>
        <dbReference type="PROSITE" id="PS51352"/>
    </source>
</evidence>
<name>A0A1H4FZN2_9RHOB</name>
<dbReference type="GO" id="GO:0016853">
    <property type="term" value="F:isomerase activity"/>
    <property type="evidence" value="ECO:0007669"/>
    <property type="project" value="UniProtKB-KW"/>
</dbReference>
<keyword evidence="1" id="KW-0732">Signal</keyword>
<dbReference type="STRING" id="89524.SAMN05444370_13224"/>
<organism evidence="3 4">
    <name type="scientific">Rubrimonas cliftonensis</name>
    <dbReference type="NCBI Taxonomy" id="89524"/>
    <lineage>
        <taxon>Bacteria</taxon>
        <taxon>Pseudomonadati</taxon>
        <taxon>Pseudomonadota</taxon>
        <taxon>Alphaproteobacteria</taxon>
        <taxon>Rhodobacterales</taxon>
        <taxon>Paracoccaceae</taxon>
        <taxon>Rubrimonas</taxon>
    </lineage>
</organism>
<dbReference type="Gene3D" id="3.40.30.10">
    <property type="entry name" value="Glutaredoxin"/>
    <property type="match status" value="1"/>
</dbReference>
<proteinExistence type="predicted"/>
<dbReference type="EMBL" id="FNQM01000032">
    <property type="protein sequence ID" value="SEB02785.1"/>
    <property type="molecule type" value="Genomic_DNA"/>
</dbReference>